<evidence type="ECO:0000313" key="1">
    <source>
        <dbReference type="EMBL" id="PKG26450.1"/>
    </source>
</evidence>
<organism evidence="1 2">
    <name type="scientific">Cytobacillus horneckiae</name>
    <dbReference type="NCBI Taxonomy" id="549687"/>
    <lineage>
        <taxon>Bacteria</taxon>
        <taxon>Bacillati</taxon>
        <taxon>Bacillota</taxon>
        <taxon>Bacilli</taxon>
        <taxon>Bacillales</taxon>
        <taxon>Bacillaceae</taxon>
        <taxon>Cytobacillus</taxon>
    </lineage>
</organism>
<protein>
    <submittedName>
        <fullName evidence="1">DUF2092 domain-containing protein</fullName>
    </submittedName>
</protein>
<dbReference type="InterPro" id="IPR029046">
    <property type="entry name" value="LolA/LolB/LppX"/>
</dbReference>
<dbReference type="PANTHER" id="PTHR37507:SF2">
    <property type="entry name" value="SPORULATION PROTEIN YDCC"/>
    <property type="match status" value="1"/>
</dbReference>
<dbReference type="RefSeq" id="WP_066191072.1">
    <property type="nucleotide sequence ID" value="NZ_JAFDQP010000014.1"/>
</dbReference>
<dbReference type="PROSITE" id="PS51257">
    <property type="entry name" value="PROKAR_LIPOPROTEIN"/>
    <property type="match status" value="1"/>
</dbReference>
<dbReference type="Proteomes" id="UP000233343">
    <property type="component" value="Unassembled WGS sequence"/>
</dbReference>
<dbReference type="SUPFAM" id="SSF89392">
    <property type="entry name" value="Prokaryotic lipoproteins and lipoprotein localization factors"/>
    <property type="match status" value="1"/>
</dbReference>
<dbReference type="AlphaFoldDB" id="A0A2N0ZAC4"/>
<reference evidence="1 2" key="1">
    <citation type="journal article" date="2010" name="Int. J. Syst. Evol. Microbiol.">
        <title>Bacillus horneckiae sp. nov., isolated from a spacecraft-assembly clean room.</title>
        <authorList>
            <person name="Vaishampayan P."/>
            <person name="Probst A."/>
            <person name="Krishnamurthi S."/>
            <person name="Ghosh S."/>
            <person name="Osman S."/>
            <person name="McDowall A."/>
            <person name="Ruckmani A."/>
            <person name="Mayilraj S."/>
            <person name="Venkateswaran K."/>
        </authorList>
    </citation>
    <scope>NUCLEOTIDE SEQUENCE [LARGE SCALE GENOMIC DNA]</scope>
    <source>
        <strain evidence="2">1PO1SC</strain>
    </source>
</reference>
<dbReference type="EMBL" id="PISD01000066">
    <property type="protein sequence ID" value="PKG26450.1"/>
    <property type="molecule type" value="Genomic_DNA"/>
</dbReference>
<dbReference type="Gene3D" id="2.50.20.10">
    <property type="entry name" value="Lipoprotein localisation LolA/LolB/LppX"/>
    <property type="match status" value="1"/>
</dbReference>
<sequence>MNKMIIFLICFLVIFFVAACEKEKTAEEIIEPLLSIENEVKPLYAEGKYKIFEKDELIGEVEFHEYVDKNGRKKIIEFDKKVGTESLTINNGEQAIVHAVGSKLAKQYEIADDNDTFDYLTQMNHLTYYLMYIQDSHSAVYKGEEERNGFLTDHLILEPESELSMVRDFEIWVDKESNAIIKAIVQTGDKQTEMEYSKIDFSPQFDENTFNMDLPAEVKIEKVEQ</sequence>
<dbReference type="PANTHER" id="PTHR37507">
    <property type="entry name" value="SPORULATION PROTEIN YDCC"/>
    <property type="match status" value="1"/>
</dbReference>
<name>A0A2N0ZAC4_9BACI</name>
<keyword evidence="2" id="KW-1185">Reference proteome</keyword>
<dbReference type="InterPro" id="IPR052944">
    <property type="entry name" value="Sporulation_related"/>
</dbReference>
<evidence type="ECO:0000313" key="2">
    <source>
        <dbReference type="Proteomes" id="UP000233343"/>
    </source>
</evidence>
<accession>A0A2N0ZAC4</accession>
<comment type="caution">
    <text evidence="1">The sequence shown here is derived from an EMBL/GenBank/DDBJ whole genome shotgun (WGS) entry which is preliminary data.</text>
</comment>
<proteinExistence type="predicted"/>
<gene>
    <name evidence="1" type="ORF">CWS20_23600</name>
</gene>